<proteinExistence type="predicted"/>
<dbReference type="RefSeq" id="WP_230626534.1">
    <property type="nucleotide sequence ID" value="NZ_CP009509.1"/>
</dbReference>
<name>A0A0E3PY62_METMZ</name>
<dbReference type="HOGENOM" id="CLU_046809_0_0_2"/>
<evidence type="ECO:0000313" key="2">
    <source>
        <dbReference type="Proteomes" id="UP000033058"/>
    </source>
</evidence>
<dbReference type="GeneID" id="24851304"/>
<protein>
    <recommendedName>
        <fullName evidence="3">DUF11 domain-containing protein</fullName>
    </recommendedName>
</protein>
<sequence length="534" mass="60002">MSRIMSRKCFFLAFTAFFLTLYLVMCLTPASANEDDWDSLIVTLSPENSIVSKDVYILEALKFDGYGMVLVQVSKEDERLGDAVLENNSTAWCYLDSNNVRLKACNVTDQKTLPMFGSLCSPEAEIAFETKKIVEDDVVLELDLEANKDEYFLDEDIIIDMELRNVGEVKSDRIRLDLDSDGLLVKEGGPEIITLDKGSKKSCELRLRFPERLKESYNITVTLNWEDNSGKHSLYQDVEIELIEPLKIYKSAGLEAFSGNPVCVTISVKNIQKRKVNVSLLDLPPATFTVTSISRSDGDGMGPESPDYLNWNFVLAPEEKKTFSYYIKSDQPGAHRVPQVHTYSNLCGQTYNECSDSDNIITIFENISYLPYRNETHTEVTISSGVDLSSYLDKNGYSLLDIRVENKELDAFIFIPKGTRLLDSHKESIQAITITEVDQPSLPASLLLAEKCYGLEPEGAEFDPFCRLDLSLSDSVKGNFPAIYRYCGSNSIWNLTDCIVNENRISADISDFSIYAVLAEPPQEIKLNVKIVPS</sequence>
<evidence type="ECO:0008006" key="3">
    <source>
        <dbReference type="Google" id="ProtNLM"/>
    </source>
</evidence>
<organism evidence="1 2">
    <name type="scientific">Methanosarcina mazei WWM610</name>
    <dbReference type="NCBI Taxonomy" id="1434117"/>
    <lineage>
        <taxon>Archaea</taxon>
        <taxon>Methanobacteriati</taxon>
        <taxon>Methanobacteriota</taxon>
        <taxon>Stenosarchaea group</taxon>
        <taxon>Methanomicrobia</taxon>
        <taxon>Methanosarcinales</taxon>
        <taxon>Methanosarcinaceae</taxon>
        <taxon>Methanosarcina</taxon>
    </lineage>
</organism>
<dbReference type="EMBL" id="CP009509">
    <property type="protein sequence ID" value="AKB40592.1"/>
    <property type="molecule type" value="Genomic_DNA"/>
</dbReference>
<gene>
    <name evidence="1" type="ORF">MSMAW_1601</name>
</gene>
<dbReference type="AlphaFoldDB" id="A0A0E3PY62"/>
<dbReference type="Proteomes" id="UP000033058">
    <property type="component" value="Chromosome"/>
</dbReference>
<reference evidence="1 2" key="1">
    <citation type="submission" date="2014-07" db="EMBL/GenBank/DDBJ databases">
        <title>Methanogenic archaea and the global carbon cycle.</title>
        <authorList>
            <person name="Henriksen J.R."/>
            <person name="Luke J."/>
            <person name="Reinhart S."/>
            <person name="Benedict M.N."/>
            <person name="Youngblut N.D."/>
            <person name="Metcalf M.E."/>
            <person name="Whitaker R.J."/>
            <person name="Metcalf W.W."/>
        </authorList>
    </citation>
    <scope>NUCLEOTIDE SEQUENCE [LARGE SCALE GENOMIC DNA]</scope>
    <source>
        <strain evidence="1 2">WWM610</strain>
    </source>
</reference>
<dbReference type="PATRIC" id="fig|1434117.4.peg.2045"/>
<evidence type="ECO:0000313" key="1">
    <source>
        <dbReference type="EMBL" id="AKB40592.1"/>
    </source>
</evidence>
<accession>A0A0E3PY62</accession>